<evidence type="ECO:0000259" key="2">
    <source>
        <dbReference type="Pfam" id="PF25023"/>
    </source>
</evidence>
<dbReference type="GeneID" id="67004449"/>
<evidence type="ECO:0000313" key="4">
    <source>
        <dbReference type="Proteomes" id="UP001043456"/>
    </source>
</evidence>
<dbReference type="PANTHER" id="PTHR32305:SF15">
    <property type="entry name" value="PROTEIN RHSA-RELATED"/>
    <property type="match status" value="1"/>
</dbReference>
<comment type="caution">
    <text evidence="3">The sequence shown here is derived from an EMBL/GenBank/DDBJ whole genome shotgun (WGS) entry which is preliminary data.</text>
</comment>
<organism evidence="3 4">
    <name type="scientific">Aspergillus pseudoviridinutans</name>
    <dbReference type="NCBI Taxonomy" id="1517512"/>
    <lineage>
        <taxon>Eukaryota</taxon>
        <taxon>Fungi</taxon>
        <taxon>Dikarya</taxon>
        <taxon>Ascomycota</taxon>
        <taxon>Pezizomycotina</taxon>
        <taxon>Eurotiomycetes</taxon>
        <taxon>Eurotiomycetidae</taxon>
        <taxon>Eurotiales</taxon>
        <taxon>Aspergillaceae</taxon>
        <taxon>Aspergillus</taxon>
        <taxon>Aspergillus subgen. Fumigati</taxon>
    </lineage>
</organism>
<dbReference type="InterPro" id="IPR006530">
    <property type="entry name" value="YD"/>
</dbReference>
<keyword evidence="4" id="KW-1185">Reference proteome</keyword>
<proteinExistence type="predicted"/>
<feature type="domain" description="Teneurin-like YD-shell" evidence="2">
    <location>
        <begin position="866"/>
        <end position="977"/>
    </location>
</feature>
<sequence length="1619" mass="178675">MASGQFQGSHAFTRAEQLYQESVNPNTGSLTIKAPLMKLAGFRSALDFNLNLLYSAGALGTFGLPNNWGLDLPYVCGGKSLTTKGRTYIVDLDWSDSDGHKSGLRYVNNHGIVLRKVDPPLPLPSRGGGWYGWILQNPDGSSDYFDQAGKPRERHDMYGNYLRLSYANDLTCGVDSPRLWLQSIEDSWHQKITFGHQPGSSLSIKAPDGAETKVVFSTGTGGVTSVVNAEGLKTTFEYVIFEGRRLVSSVKYSNGLRSSYSYTRIPYLGPDGIPHVMAAVKDHYQVSMPDKKFHRHNQYVYGSGSNCTYTGAVIGLRMGGNVDPLMDRGPQSAQYDVVKTVLDEDDKPLLRVRTWYNNLHLPTEVIISAPDDRTNFTETCKKLMTYKIDYERFARTCAYELPVKIEVFHCAKLAGKSEWMPRRRLTAAYNGYYNPVTSSDELYCPEKKGYEKQSTVEKEYYSTSRGTQILKQSTYRDEVAQWEEHMKSTLTSDEKDISSTNITFRSSGRGDSSVQPWKHTTYQYDVRGRLVSETLAWSPGARVPNGSVVSATDTKKYEYREPILIEHHSNAFGETETVERDVSRPLGPITRRTLPLGQTESFTYDAIGRVTKYTDALGLETKTSYHTSDSEGSLITVVTPTGYTLTTRLDMLDREVEATDNGDPTGDGTATSRTLWTKKYDALSRVIEECNQLGLATRYSYDELDRPLTTVDPRGNVVRYQYENGGFREIKTLNGDRRTIRNLNARLEALEVVSYTDSGDALGGHCIIEERGYDGRGNNIRSKLYRKTSDDYGKGASTIIRDEVTEYGPENAVLSQSVTGHTDRGADVVQRRFVLDLFGNVYTYTKDVTYADGRQFLGHQGGIHVFDQANRPILFRNQEGQEERQVYDKNGWITKLVRMDGTEIRYNHDALGRITRTSYPDSQTTYAFDKDGRLIQTKEEDGGTAVQYEYSLDGTPKQVTYGDGRKQIFELDQYSRVISETDACGVVQEMTYNEFGSVSRQSRGSDTVTYMYGSVNHTEGQVLGTKLTGEQHAHDTELTHDGFGRVRRTRVRDTARGITLLDTSLTRDAHGRVTALTSASEASPSLNVERIFAYDGLGQLVEENRRSTTEKPWDVTKYQYDGNSNVVLLNRNDDVVTMTYNKIDQRTDSGIEYDTNGRMKVDATGQRYSFDARDRLLSVESSNSAAATNTASRSTGTWFTYHADDFLAQHRRGDSQVADAEMYYSRGKINAMRRTNTEEDGEEAEQISFLSNSTSSLVSSISNLRGKQYFLDQLGSTALIMQDTAEDKTWRYTPATYDAYGNPLSSAEGQDDDNNDNKRYAINFGFAQELSDPSTGLVYLRSRYYSPRHLAFISMDSRRRQENRYAYCSGDPVNRADPSGHSWKDEFFTVRHLTSLALGLAVGIGASFIAGPLLGAAAAGALNLAAVSGSEMGILAGAVATEVLVPLATAAVSGIAGGVAYSASMGEQVDGWDIAVYAAGGVVGEATAMAARPLVRPYMARLLASGKAQNLSKWGTRKLLGWASGKTTQMALQQVGSAAESSGFVGVVGAAGLTAAAQRSLSSPLSVGVSGALWAAADGGTDGRRLEVKAESGSVHSDSMAAGWSAEVWGSPSSLDWLA</sequence>
<dbReference type="InterPro" id="IPR031325">
    <property type="entry name" value="RHS_repeat"/>
</dbReference>
<dbReference type="Gene3D" id="2.180.10.10">
    <property type="entry name" value="RHS repeat-associated core"/>
    <property type="match status" value="2"/>
</dbReference>
<dbReference type="NCBIfam" id="TIGR03696">
    <property type="entry name" value="Rhs_assc_core"/>
    <property type="match status" value="1"/>
</dbReference>
<accession>A0A9P3BFF9</accession>
<dbReference type="Pfam" id="PF25023">
    <property type="entry name" value="TEN_YD-shell"/>
    <property type="match status" value="2"/>
</dbReference>
<evidence type="ECO:0000313" key="3">
    <source>
        <dbReference type="EMBL" id="GIJ86939.1"/>
    </source>
</evidence>
<dbReference type="InterPro" id="IPR050708">
    <property type="entry name" value="T6SS_VgrG/RHS"/>
</dbReference>
<name>A0A9P3BFF9_9EURO</name>
<dbReference type="InterPro" id="IPR056823">
    <property type="entry name" value="TEN-like_YD-shell"/>
</dbReference>
<reference evidence="3 4" key="1">
    <citation type="submission" date="2018-10" db="EMBL/GenBank/DDBJ databases">
        <title>Pan-genome distribution and transcriptional activeness of fungal secondary metabolism genes in Aspergillus section Fumigati.</title>
        <authorList>
            <person name="Takahashi H."/>
            <person name="Umemura M."/>
            <person name="Ninomiya A."/>
            <person name="Kusuya Y."/>
            <person name="Urayama S."/>
            <person name="Shimizu M."/>
            <person name="Watanabe A."/>
            <person name="Kamei K."/>
            <person name="Yaguchi T."/>
            <person name="Hagiwara D."/>
        </authorList>
    </citation>
    <scope>NUCLEOTIDE SEQUENCE [LARGE SCALE GENOMIC DNA]</scope>
    <source>
        <strain evidence="3 4">IFM 55266</strain>
    </source>
</reference>
<dbReference type="EMBL" id="BHVY01000004">
    <property type="protein sequence ID" value="GIJ86939.1"/>
    <property type="molecule type" value="Genomic_DNA"/>
</dbReference>
<dbReference type="PANTHER" id="PTHR32305">
    <property type="match status" value="1"/>
</dbReference>
<protein>
    <recommendedName>
        <fullName evidence="2">Teneurin-like YD-shell domain-containing protein</fullName>
    </recommendedName>
</protein>
<dbReference type="Proteomes" id="UP001043456">
    <property type="component" value="Unassembled WGS sequence"/>
</dbReference>
<dbReference type="RefSeq" id="XP_043157685.1">
    <property type="nucleotide sequence ID" value="XM_043301750.1"/>
</dbReference>
<evidence type="ECO:0000256" key="1">
    <source>
        <dbReference type="ARBA" id="ARBA00022737"/>
    </source>
</evidence>
<dbReference type="NCBIfam" id="TIGR01643">
    <property type="entry name" value="YD_repeat_2x"/>
    <property type="match status" value="2"/>
</dbReference>
<dbReference type="OrthoDB" id="4366671at2759"/>
<gene>
    <name evidence="3" type="ORF">Asppvi_005838</name>
</gene>
<keyword evidence="1" id="KW-0677">Repeat</keyword>
<dbReference type="Pfam" id="PF05593">
    <property type="entry name" value="RHS_repeat"/>
    <property type="match status" value="2"/>
</dbReference>
<dbReference type="InterPro" id="IPR022385">
    <property type="entry name" value="Rhs_assc_core"/>
</dbReference>
<feature type="domain" description="Teneurin-like YD-shell" evidence="2">
    <location>
        <begin position="1039"/>
        <end position="1356"/>
    </location>
</feature>